<feature type="transmembrane region" description="Helical" evidence="8">
    <location>
        <begin position="145"/>
        <end position="165"/>
    </location>
</feature>
<evidence type="ECO:0000256" key="6">
    <source>
        <dbReference type="ARBA" id="ARBA00022989"/>
    </source>
</evidence>
<feature type="transmembrane region" description="Helical" evidence="8">
    <location>
        <begin position="82"/>
        <end position="101"/>
    </location>
</feature>
<evidence type="ECO:0000256" key="2">
    <source>
        <dbReference type="ARBA" id="ARBA00022654"/>
    </source>
</evidence>
<dbReference type="HAMAP" id="MF_00784">
    <property type="entry name" value="AgrB"/>
    <property type="match status" value="1"/>
</dbReference>
<gene>
    <name evidence="9" type="ORF">Z969_10455</name>
</gene>
<dbReference type="RefSeq" id="WP_039251008.1">
    <property type="nucleotide sequence ID" value="NZ_JDRX01000044.1"/>
</dbReference>
<keyword evidence="7 8" id="KW-0472">Membrane</keyword>
<evidence type="ECO:0000256" key="5">
    <source>
        <dbReference type="ARBA" id="ARBA00022801"/>
    </source>
</evidence>
<evidence type="ECO:0000256" key="8">
    <source>
        <dbReference type="HAMAP-Rule" id="MF_00784"/>
    </source>
</evidence>
<keyword evidence="6 8" id="KW-1133">Transmembrane helix</keyword>
<evidence type="ECO:0000256" key="7">
    <source>
        <dbReference type="ARBA" id="ARBA00023136"/>
    </source>
</evidence>
<organism evidence="9 10">
    <name type="scientific">Clostridium novyi A str. 4570</name>
    <dbReference type="NCBI Taxonomy" id="1444290"/>
    <lineage>
        <taxon>Bacteria</taxon>
        <taxon>Bacillati</taxon>
        <taxon>Bacillota</taxon>
        <taxon>Clostridia</taxon>
        <taxon>Eubacteriales</taxon>
        <taxon>Clostridiaceae</taxon>
        <taxon>Clostridium</taxon>
    </lineage>
</organism>
<dbReference type="GO" id="GO:0005886">
    <property type="term" value="C:plasma membrane"/>
    <property type="evidence" value="ECO:0007669"/>
    <property type="project" value="UniProtKB-SubCell"/>
</dbReference>
<keyword evidence="1 8" id="KW-1003">Cell membrane</keyword>
<keyword evidence="2 8" id="KW-0673">Quorum sensing</keyword>
<feature type="transmembrane region" description="Helical" evidence="8">
    <location>
        <begin position="171"/>
        <end position="189"/>
    </location>
</feature>
<name>A0AA88ZT05_CLONO</name>
<keyword evidence="5 8" id="KW-0378">Hydrolase</keyword>
<evidence type="ECO:0000256" key="3">
    <source>
        <dbReference type="ARBA" id="ARBA00022670"/>
    </source>
</evidence>
<comment type="subcellular location">
    <subcellularLocation>
        <location evidence="8">Cell membrane</location>
        <topology evidence="8">Multi-pass membrane protein</topology>
    </subcellularLocation>
</comment>
<comment type="caution">
    <text evidence="9">The sequence shown here is derived from an EMBL/GenBank/DDBJ whole genome shotgun (WGS) entry which is preliminary data.</text>
</comment>
<evidence type="ECO:0000313" key="9">
    <source>
        <dbReference type="EMBL" id="KGM99746.1"/>
    </source>
</evidence>
<dbReference type="AlphaFoldDB" id="A0AA88ZT05"/>
<dbReference type="Pfam" id="PF04647">
    <property type="entry name" value="AgrB"/>
    <property type="match status" value="1"/>
</dbReference>
<dbReference type="GO" id="GO:0009372">
    <property type="term" value="P:quorum sensing"/>
    <property type="evidence" value="ECO:0007669"/>
    <property type="project" value="UniProtKB-UniRule"/>
</dbReference>
<dbReference type="GO" id="GO:0006508">
    <property type="term" value="P:proteolysis"/>
    <property type="evidence" value="ECO:0007669"/>
    <property type="project" value="UniProtKB-KW"/>
</dbReference>
<keyword evidence="3 8" id="KW-0645">Protease</keyword>
<dbReference type="SMART" id="SM00793">
    <property type="entry name" value="AgrB"/>
    <property type="match status" value="1"/>
</dbReference>
<feature type="transmembrane region" description="Helical" evidence="8">
    <location>
        <begin position="107"/>
        <end position="124"/>
    </location>
</feature>
<keyword evidence="4 8" id="KW-0812">Transmembrane</keyword>
<sequence>MKLSEKFSEKVTAYVKNTLPNKTEDDLEIIKYGVEILFMNLTKIPIILLIAYYLGIFKEVTFSILAFGIMRKFAAGIHATKSFVCLACSCIIFLGTVYLSISFKLPIMIKIVVFVLSLIVYFKYAPADTEEKPYVNYEIRKNLKIKSLITVTLYFILSLIIKDIFISNILIHILWIEGILISPITYKVFKRRYNNYEYY</sequence>
<comment type="similarity">
    <text evidence="8">Belongs to the AgrB family.</text>
</comment>
<dbReference type="GO" id="GO:0008233">
    <property type="term" value="F:peptidase activity"/>
    <property type="evidence" value="ECO:0007669"/>
    <property type="project" value="UniProtKB-UniRule"/>
</dbReference>
<feature type="transmembrane region" description="Helical" evidence="8">
    <location>
        <begin position="46"/>
        <end position="70"/>
    </location>
</feature>
<dbReference type="InterPro" id="IPR006741">
    <property type="entry name" value="AgrB"/>
</dbReference>
<evidence type="ECO:0000313" key="10">
    <source>
        <dbReference type="Proteomes" id="UP000030016"/>
    </source>
</evidence>
<dbReference type="EC" id="3.4.-.-" evidence="8"/>
<evidence type="ECO:0000256" key="1">
    <source>
        <dbReference type="ARBA" id="ARBA00022475"/>
    </source>
</evidence>
<comment type="function">
    <text evidence="8">May be involved in the proteolytic processing of a quorum sensing system signal molecule precursor.</text>
</comment>
<evidence type="ECO:0000256" key="4">
    <source>
        <dbReference type="ARBA" id="ARBA00022692"/>
    </source>
</evidence>
<accession>A0AA88ZT05</accession>
<dbReference type="Proteomes" id="UP000030016">
    <property type="component" value="Unassembled WGS sequence"/>
</dbReference>
<proteinExistence type="inferred from homology"/>
<dbReference type="EMBL" id="JDRX01000044">
    <property type="protein sequence ID" value="KGM99746.1"/>
    <property type="molecule type" value="Genomic_DNA"/>
</dbReference>
<reference evidence="9 10" key="1">
    <citation type="submission" date="2014-01" db="EMBL/GenBank/DDBJ databases">
        <title>Plasmidome dynamics in the species complex Clostridium novyi sensu lato converts strains of independent lineages into distinctly different pathogens.</title>
        <authorList>
            <person name="Skarin H."/>
            <person name="Segerman B."/>
        </authorList>
    </citation>
    <scope>NUCLEOTIDE SEQUENCE [LARGE SCALE GENOMIC DNA]</scope>
    <source>
        <strain evidence="9 10">4570</strain>
    </source>
</reference>
<protein>
    <recommendedName>
        <fullName evidence="8">Putative AgrB-like protein</fullName>
        <ecNumber evidence="8">3.4.-.-</ecNumber>
    </recommendedName>
</protein>